<name>A0AAD3TBP1_NEPGR</name>
<feature type="compositionally biased region" description="Polar residues" evidence="1">
    <location>
        <begin position="130"/>
        <end position="149"/>
    </location>
</feature>
<feature type="region of interest" description="Disordered" evidence="1">
    <location>
        <begin position="90"/>
        <end position="169"/>
    </location>
</feature>
<feature type="compositionally biased region" description="Basic and acidic residues" evidence="1">
    <location>
        <begin position="96"/>
        <end position="111"/>
    </location>
</feature>
<evidence type="ECO:0000256" key="1">
    <source>
        <dbReference type="SAM" id="MobiDB-lite"/>
    </source>
</evidence>
<dbReference type="AlphaFoldDB" id="A0AAD3TBP1"/>
<evidence type="ECO:0000313" key="2">
    <source>
        <dbReference type="EMBL" id="GMH27123.1"/>
    </source>
</evidence>
<proteinExistence type="predicted"/>
<dbReference type="Proteomes" id="UP001279734">
    <property type="component" value="Unassembled WGS sequence"/>
</dbReference>
<sequence length="201" mass="22027">MGIIPKATKGEQVAAGWPPWLVVVAGEATKGWVPRWADSFEKLNKIGPGTYPLSLMETLLSIDPSDHGSAASALKSEFFTTKPLPCDPSSLPKYLPSKEFDAKVRDEEGRRRQGAAGNKGRRLDPESKKSQSQPNLKSRSEKFNPNQEEVASGFPIEPPRPFQTMEESINSSGQIEIIAMEGAQVGIPNWTFMSRTYGVGH</sequence>
<reference evidence="2" key="1">
    <citation type="submission" date="2023-05" db="EMBL/GenBank/DDBJ databases">
        <title>Nepenthes gracilis genome sequencing.</title>
        <authorList>
            <person name="Fukushima K."/>
        </authorList>
    </citation>
    <scope>NUCLEOTIDE SEQUENCE</scope>
    <source>
        <strain evidence="2">SING2019-196</strain>
    </source>
</reference>
<comment type="caution">
    <text evidence="2">The sequence shown here is derived from an EMBL/GenBank/DDBJ whole genome shotgun (WGS) entry which is preliminary data.</text>
</comment>
<evidence type="ECO:0000313" key="3">
    <source>
        <dbReference type="Proteomes" id="UP001279734"/>
    </source>
</evidence>
<organism evidence="2 3">
    <name type="scientific">Nepenthes gracilis</name>
    <name type="common">Slender pitcher plant</name>
    <dbReference type="NCBI Taxonomy" id="150966"/>
    <lineage>
        <taxon>Eukaryota</taxon>
        <taxon>Viridiplantae</taxon>
        <taxon>Streptophyta</taxon>
        <taxon>Embryophyta</taxon>
        <taxon>Tracheophyta</taxon>
        <taxon>Spermatophyta</taxon>
        <taxon>Magnoliopsida</taxon>
        <taxon>eudicotyledons</taxon>
        <taxon>Gunneridae</taxon>
        <taxon>Pentapetalae</taxon>
        <taxon>Caryophyllales</taxon>
        <taxon>Nepenthaceae</taxon>
        <taxon>Nepenthes</taxon>
    </lineage>
</organism>
<protein>
    <submittedName>
        <fullName evidence="2">Uncharacterized protein</fullName>
    </submittedName>
</protein>
<accession>A0AAD3TBP1</accession>
<dbReference type="EMBL" id="BSYO01000032">
    <property type="protein sequence ID" value="GMH27123.1"/>
    <property type="molecule type" value="Genomic_DNA"/>
</dbReference>
<gene>
    <name evidence="2" type="ORF">Nepgr_028966</name>
</gene>
<keyword evidence="3" id="KW-1185">Reference proteome</keyword>